<dbReference type="EMBL" id="BAAADS010000015">
    <property type="protein sequence ID" value="GAA0603941.1"/>
    <property type="molecule type" value="Genomic_DNA"/>
</dbReference>
<keyword evidence="3 5" id="KW-1133">Transmembrane helix</keyword>
<keyword evidence="8" id="KW-1185">Reference proteome</keyword>
<dbReference type="Proteomes" id="UP001500866">
    <property type="component" value="Unassembled WGS sequence"/>
</dbReference>
<proteinExistence type="inferred from homology"/>
<feature type="transmembrane region" description="Helical" evidence="5">
    <location>
        <begin position="205"/>
        <end position="224"/>
    </location>
</feature>
<evidence type="ECO:0000256" key="3">
    <source>
        <dbReference type="ARBA" id="ARBA00022989"/>
    </source>
</evidence>
<accession>A0ABN1G4P1</accession>
<name>A0ABN1G4P1_9BACI</name>
<reference evidence="7 8" key="1">
    <citation type="journal article" date="2019" name="Int. J. Syst. Evol. Microbiol.">
        <title>The Global Catalogue of Microorganisms (GCM) 10K type strain sequencing project: providing services to taxonomists for standard genome sequencing and annotation.</title>
        <authorList>
            <consortium name="The Broad Institute Genomics Platform"/>
            <consortium name="The Broad Institute Genome Sequencing Center for Infectious Disease"/>
            <person name="Wu L."/>
            <person name="Ma J."/>
        </authorList>
    </citation>
    <scope>NUCLEOTIDE SEQUENCE [LARGE SCALE GENOMIC DNA]</scope>
    <source>
        <strain evidence="7 8">JCM 15395</strain>
    </source>
</reference>
<evidence type="ECO:0000313" key="8">
    <source>
        <dbReference type="Proteomes" id="UP001500866"/>
    </source>
</evidence>
<dbReference type="PANTHER" id="PTHR39344">
    <property type="entry name" value="UPF0182 PROTEIN SLL1060"/>
    <property type="match status" value="1"/>
</dbReference>
<feature type="compositionally biased region" description="Basic and acidic residues" evidence="6">
    <location>
        <begin position="852"/>
        <end position="869"/>
    </location>
</feature>
<dbReference type="InterPro" id="IPR005372">
    <property type="entry name" value="UPF0182"/>
</dbReference>
<dbReference type="Pfam" id="PF03699">
    <property type="entry name" value="UPF0182"/>
    <property type="match status" value="1"/>
</dbReference>
<feature type="region of interest" description="Disordered" evidence="6">
    <location>
        <begin position="845"/>
        <end position="880"/>
    </location>
</feature>
<gene>
    <name evidence="7" type="ORF">GCM10009001_21290</name>
</gene>
<feature type="transmembrane region" description="Helical" evidence="5">
    <location>
        <begin position="112"/>
        <end position="134"/>
    </location>
</feature>
<dbReference type="RefSeq" id="WP_343812866.1">
    <property type="nucleotide sequence ID" value="NZ_BAAADS010000015.1"/>
</dbReference>
<feature type="transmembrane region" description="Helical" evidence="5">
    <location>
        <begin position="171"/>
        <end position="193"/>
    </location>
</feature>
<keyword evidence="2 5" id="KW-0812">Transmembrane</keyword>
<evidence type="ECO:0000256" key="1">
    <source>
        <dbReference type="ARBA" id="ARBA00022475"/>
    </source>
</evidence>
<evidence type="ECO:0000256" key="6">
    <source>
        <dbReference type="SAM" id="MobiDB-lite"/>
    </source>
</evidence>
<organism evidence="7 8">
    <name type="scientific">Virgibacillus siamensis</name>
    <dbReference type="NCBI Taxonomy" id="480071"/>
    <lineage>
        <taxon>Bacteria</taxon>
        <taxon>Bacillati</taxon>
        <taxon>Bacillota</taxon>
        <taxon>Bacilli</taxon>
        <taxon>Bacillales</taxon>
        <taxon>Bacillaceae</taxon>
        <taxon>Virgibacillus</taxon>
    </lineage>
</organism>
<feature type="transmembrane region" description="Helical" evidence="5">
    <location>
        <begin position="289"/>
        <end position="309"/>
    </location>
</feature>
<comment type="caution">
    <text evidence="7">The sequence shown here is derived from an EMBL/GenBank/DDBJ whole genome shotgun (WGS) entry which is preliminary data.</text>
</comment>
<dbReference type="PANTHER" id="PTHR39344:SF1">
    <property type="entry name" value="UPF0182 PROTEIN SLL1060"/>
    <property type="match status" value="1"/>
</dbReference>
<evidence type="ECO:0000256" key="4">
    <source>
        <dbReference type="ARBA" id="ARBA00023136"/>
    </source>
</evidence>
<dbReference type="HAMAP" id="MF_01600">
    <property type="entry name" value="UPF0182"/>
    <property type="match status" value="1"/>
</dbReference>
<comment type="subcellular location">
    <subcellularLocation>
        <location evidence="5">Cell membrane</location>
        <topology evidence="5">Multi-pass membrane protein</topology>
    </subcellularLocation>
</comment>
<keyword evidence="1 5" id="KW-1003">Cell membrane</keyword>
<feature type="transmembrane region" description="Helical" evidence="5">
    <location>
        <begin position="26"/>
        <end position="49"/>
    </location>
</feature>
<sequence>MSDDINNGFTERHKARINKVLRRTGYILIIPVVLLIAGLLSLGFITDYIWMDTLGFAGIFTTILKSKIWLAAIGFLLFAVVTFFTLSWIRHTYLGHMDRSQLPPLLLERKKIIPIMVGIAALIGIFGSSITQGFGWERTLKFLNHASFGQPDPYFNLDISFYIFVLPFLKYIVYLLLGLAAFLLVVEAAAYSVFHIYRMSRSAQLHLGLTLGFIGLLLAALHMLEPFDTLLTNKVSLFQESVVHGLSYTDKVINIPKAYVLAAAALIGTVWMIVALVRGKLRGMVTPVAIYAGLLVAGQLASAAVQNFIVSPNEFSKERPFLEYNLSYTKDAYALNDIKEMQHPGNFSLTESMVKRNQKTIDNIRMNDARPLLDVYNQVQTFRTYYEFNDIDIDRYRIDGDYEQVFVGARELSMEDLPDQAQTWVNQNLRYTHGYGITMSHVNQVTPQGQPKYMVKNLPPEGVLDIRRPQIYFGEEPYQNVIVNSAVDEFDYPSGEKNVDTRFDADAGIPLNGINKLLFSLREGSFRMMISDQITDESKLLDTRNIMERVKRIAPFFTYDKDPYIVARDNGSMVWMIDAYVTAKRYPNAEPYKGEKNYIRNPIKVTVNAYTGDVNFYVVNPDDPLLKTYQRIFPDMFTTDIPDDIKSHFRYPEKLFTVQAKMYGTYHMSNLEVFYNREDAWQFPTEKYFNEDIVMEPYYMTMRLPEGKDEEFILMQPYTPKNRQNMISWIGVRNDGKNYGELFVYRFPKQKNIYGPQQIENRINQDGKISKQLNLWSQGGSKVIRGNLLVVPIEDTILYVEPVYIESSNATSLPEVKRVILAYGDHIVMERTFDDALDAILKKINPSSGDKQTGKDGDSIKDNNTEEKNNSSQPLTNAEEQLRDLSDLFDTYKKALSSGKWKKAAEIMEQIEGKLEEVK</sequence>
<evidence type="ECO:0000256" key="5">
    <source>
        <dbReference type="HAMAP-Rule" id="MF_01600"/>
    </source>
</evidence>
<feature type="transmembrane region" description="Helical" evidence="5">
    <location>
        <begin position="69"/>
        <end position="91"/>
    </location>
</feature>
<evidence type="ECO:0000313" key="7">
    <source>
        <dbReference type="EMBL" id="GAA0603941.1"/>
    </source>
</evidence>
<evidence type="ECO:0000256" key="2">
    <source>
        <dbReference type="ARBA" id="ARBA00022692"/>
    </source>
</evidence>
<protein>
    <recommendedName>
        <fullName evidence="5">UPF0182 protein GCM10009001_21290</fullName>
    </recommendedName>
</protein>
<keyword evidence="4 5" id="KW-0472">Membrane</keyword>
<comment type="similarity">
    <text evidence="5">Belongs to the UPF0182 family.</text>
</comment>
<feature type="transmembrane region" description="Helical" evidence="5">
    <location>
        <begin position="258"/>
        <end position="277"/>
    </location>
</feature>
<feature type="compositionally biased region" description="Polar residues" evidence="6">
    <location>
        <begin position="870"/>
        <end position="879"/>
    </location>
</feature>